<dbReference type="AlphaFoldDB" id="A0A0C3CP70"/>
<feature type="region of interest" description="Disordered" evidence="1">
    <location>
        <begin position="1"/>
        <end position="37"/>
    </location>
</feature>
<evidence type="ECO:0000313" key="3">
    <source>
        <dbReference type="Proteomes" id="UP000053989"/>
    </source>
</evidence>
<dbReference type="EMBL" id="KN822451">
    <property type="protein sequence ID" value="KIM50405.1"/>
    <property type="molecule type" value="Genomic_DNA"/>
</dbReference>
<reference evidence="3" key="2">
    <citation type="submission" date="2015-01" db="EMBL/GenBank/DDBJ databases">
        <title>Evolutionary Origins and Diversification of the Mycorrhizal Mutualists.</title>
        <authorList>
            <consortium name="DOE Joint Genome Institute"/>
            <consortium name="Mycorrhizal Genomics Consortium"/>
            <person name="Kohler A."/>
            <person name="Kuo A."/>
            <person name="Nagy L.G."/>
            <person name="Floudas D."/>
            <person name="Copeland A."/>
            <person name="Barry K.W."/>
            <person name="Cichocki N."/>
            <person name="Veneault-Fourrey C."/>
            <person name="LaButti K."/>
            <person name="Lindquist E.A."/>
            <person name="Lipzen A."/>
            <person name="Lundell T."/>
            <person name="Morin E."/>
            <person name="Murat C."/>
            <person name="Riley R."/>
            <person name="Ohm R."/>
            <person name="Sun H."/>
            <person name="Tunlid A."/>
            <person name="Henrissat B."/>
            <person name="Grigoriev I.V."/>
            <person name="Hibbett D.S."/>
            <person name="Martin F."/>
        </authorList>
    </citation>
    <scope>NUCLEOTIDE SEQUENCE [LARGE SCALE GENOMIC DNA]</scope>
    <source>
        <strain evidence="3">Foug A</strain>
    </source>
</reference>
<name>A0A0C3CP70_9AGAM</name>
<accession>A0A0C3CP70</accession>
<keyword evidence="3" id="KW-1185">Reference proteome</keyword>
<dbReference type="HOGENOM" id="CLU_2334883_0_0_1"/>
<proteinExistence type="predicted"/>
<evidence type="ECO:0000313" key="2">
    <source>
        <dbReference type="EMBL" id="KIM50405.1"/>
    </source>
</evidence>
<organism evidence="2 3">
    <name type="scientific">Scleroderma citrinum Foug A</name>
    <dbReference type="NCBI Taxonomy" id="1036808"/>
    <lineage>
        <taxon>Eukaryota</taxon>
        <taxon>Fungi</taxon>
        <taxon>Dikarya</taxon>
        <taxon>Basidiomycota</taxon>
        <taxon>Agaricomycotina</taxon>
        <taxon>Agaricomycetes</taxon>
        <taxon>Agaricomycetidae</taxon>
        <taxon>Boletales</taxon>
        <taxon>Sclerodermatineae</taxon>
        <taxon>Sclerodermataceae</taxon>
        <taxon>Scleroderma</taxon>
    </lineage>
</organism>
<reference evidence="2 3" key="1">
    <citation type="submission" date="2014-04" db="EMBL/GenBank/DDBJ databases">
        <authorList>
            <consortium name="DOE Joint Genome Institute"/>
            <person name="Kuo A."/>
            <person name="Kohler A."/>
            <person name="Nagy L.G."/>
            <person name="Floudas D."/>
            <person name="Copeland A."/>
            <person name="Barry K.W."/>
            <person name="Cichocki N."/>
            <person name="Veneault-Fourrey C."/>
            <person name="LaButti K."/>
            <person name="Lindquist E.A."/>
            <person name="Lipzen A."/>
            <person name="Lundell T."/>
            <person name="Morin E."/>
            <person name="Murat C."/>
            <person name="Sun H."/>
            <person name="Tunlid A."/>
            <person name="Henrissat B."/>
            <person name="Grigoriev I.V."/>
            <person name="Hibbett D.S."/>
            <person name="Martin F."/>
            <person name="Nordberg H.P."/>
            <person name="Cantor M.N."/>
            <person name="Hua S.X."/>
        </authorList>
    </citation>
    <scope>NUCLEOTIDE SEQUENCE [LARGE SCALE GENOMIC DNA]</scope>
    <source>
        <strain evidence="2 3">Foug A</strain>
    </source>
</reference>
<gene>
    <name evidence="2" type="ORF">SCLCIDRAFT_1225366</name>
</gene>
<dbReference type="Proteomes" id="UP000053989">
    <property type="component" value="Unassembled WGS sequence"/>
</dbReference>
<feature type="compositionally biased region" description="Polar residues" evidence="1">
    <location>
        <begin position="86"/>
        <end position="98"/>
    </location>
</feature>
<feature type="region of interest" description="Disordered" evidence="1">
    <location>
        <begin position="72"/>
        <end position="98"/>
    </location>
</feature>
<dbReference type="InParanoid" id="A0A0C3CP70"/>
<evidence type="ECO:0000256" key="1">
    <source>
        <dbReference type="SAM" id="MobiDB-lite"/>
    </source>
</evidence>
<protein>
    <submittedName>
        <fullName evidence="2">Uncharacterized protein</fullName>
    </submittedName>
</protein>
<sequence>MDTAGDMQEHVSTCPADPKRPDLPDGSTKSCTDKTDGLESCPGTLSIHIHAHGNTNGLRTLTKLSETPDLLARDTESRKDNIKWLESQTDASDTRTYA</sequence>
<feature type="compositionally biased region" description="Basic and acidic residues" evidence="1">
    <location>
        <begin position="72"/>
        <end position="83"/>
    </location>
</feature>